<feature type="domain" description="Serine aminopeptidase S33" evidence="1">
    <location>
        <begin position="27"/>
        <end position="137"/>
    </location>
</feature>
<dbReference type="GO" id="GO:0016787">
    <property type="term" value="F:hydrolase activity"/>
    <property type="evidence" value="ECO:0007669"/>
    <property type="project" value="UniProtKB-KW"/>
</dbReference>
<proteinExistence type="predicted"/>
<accession>A0A839F9T0</accession>
<dbReference type="PIRSF" id="PIRSF037442">
    <property type="entry name" value="UCP037442_abhydr"/>
    <property type="match status" value="1"/>
</dbReference>
<sequence length="282" mass="30222">MRERVVPVVAGDGARAELALVEPTGSVRDVLLWLPALGVTARNYLPFARALAANGVAVALHEWRGAGSSDRRAGRSLDWGYRELLLEDIPASRAVLRERYAHATSRIGGHSLGGQLATLVAALEPADIAGLVLVASGSPYWRCFGHPWLIRAFYSAVPTIAAACGYFPGRRLGFGGREARGVMTDWSRSGRSGRYAAEGVAVDLEARLAQVTSPIVALRFADDWLGPAASLDWLLCKLPAAPQETVLLGENDLGNIRADHFSWMKSPSAVVRSIISKINANS</sequence>
<dbReference type="Pfam" id="PF12146">
    <property type="entry name" value="Hydrolase_4"/>
    <property type="match status" value="1"/>
</dbReference>
<keyword evidence="2" id="KW-0378">Hydrolase</keyword>
<protein>
    <submittedName>
        <fullName evidence="2">Putative alpha/beta hydrolase</fullName>
    </submittedName>
</protein>
<dbReference type="EMBL" id="JACGXL010000005">
    <property type="protein sequence ID" value="MBA8888884.1"/>
    <property type="molecule type" value="Genomic_DNA"/>
</dbReference>
<reference evidence="2 3" key="1">
    <citation type="submission" date="2020-07" db="EMBL/GenBank/DDBJ databases">
        <title>Genomic Encyclopedia of Type Strains, Phase IV (KMG-V): Genome sequencing to study the core and pangenomes of soil and plant-associated prokaryotes.</title>
        <authorList>
            <person name="Whitman W."/>
        </authorList>
    </citation>
    <scope>NUCLEOTIDE SEQUENCE [LARGE SCALE GENOMIC DNA]</scope>
    <source>
        <strain evidence="2 3">RH2WT43</strain>
    </source>
</reference>
<dbReference type="InterPro" id="IPR022742">
    <property type="entry name" value="Hydrolase_4"/>
</dbReference>
<evidence type="ECO:0000313" key="3">
    <source>
        <dbReference type="Proteomes" id="UP000550401"/>
    </source>
</evidence>
<keyword evidence="3" id="KW-1185">Reference proteome</keyword>
<gene>
    <name evidence="2" type="ORF">FHW12_003120</name>
</gene>
<dbReference type="InterPro" id="IPR017208">
    <property type="entry name" value="UCP037442_abhydr"/>
</dbReference>
<comment type="caution">
    <text evidence="2">The sequence shown here is derived from an EMBL/GenBank/DDBJ whole genome shotgun (WGS) entry which is preliminary data.</text>
</comment>
<dbReference type="Gene3D" id="3.40.50.1820">
    <property type="entry name" value="alpha/beta hydrolase"/>
    <property type="match status" value="1"/>
</dbReference>
<dbReference type="AlphaFoldDB" id="A0A839F9T0"/>
<name>A0A839F9T0_9GAMM</name>
<dbReference type="RefSeq" id="WP_310735260.1">
    <property type="nucleotide sequence ID" value="NZ_JACGXL010000005.1"/>
</dbReference>
<dbReference type="Proteomes" id="UP000550401">
    <property type="component" value="Unassembled WGS sequence"/>
</dbReference>
<organism evidence="2 3">
    <name type="scientific">Dokdonella fugitiva</name>
    <dbReference type="NCBI Taxonomy" id="328517"/>
    <lineage>
        <taxon>Bacteria</taxon>
        <taxon>Pseudomonadati</taxon>
        <taxon>Pseudomonadota</taxon>
        <taxon>Gammaproteobacteria</taxon>
        <taxon>Lysobacterales</taxon>
        <taxon>Rhodanobacteraceae</taxon>
        <taxon>Dokdonella</taxon>
    </lineage>
</organism>
<dbReference type="SUPFAM" id="SSF53474">
    <property type="entry name" value="alpha/beta-Hydrolases"/>
    <property type="match status" value="1"/>
</dbReference>
<evidence type="ECO:0000259" key="1">
    <source>
        <dbReference type="Pfam" id="PF12146"/>
    </source>
</evidence>
<evidence type="ECO:0000313" key="2">
    <source>
        <dbReference type="EMBL" id="MBA8888884.1"/>
    </source>
</evidence>
<dbReference type="InterPro" id="IPR029058">
    <property type="entry name" value="AB_hydrolase_fold"/>
</dbReference>